<keyword evidence="1" id="KW-1185">Reference proteome</keyword>
<sequence>MRHGKALLACITGEKASLRATVAGADVARRLDEASEGYNSPYEGIKVLTVDRQKLLRLAAHIQSPPVIYGICVNGKRTGLTVEDSALFSYSLIIVKVEGQSIMMHGMEDGAESRNGGNLNWKTIKSANYEWNLGTEAIYA</sequence>
<gene>
    <name evidence="2" type="primary">LOC140008088</name>
</gene>
<accession>A0ABM4UKI7</accession>
<organism evidence="1 2">
    <name type="scientific">Coffea arabica</name>
    <name type="common">Arabian coffee</name>
    <dbReference type="NCBI Taxonomy" id="13443"/>
    <lineage>
        <taxon>Eukaryota</taxon>
        <taxon>Viridiplantae</taxon>
        <taxon>Streptophyta</taxon>
        <taxon>Embryophyta</taxon>
        <taxon>Tracheophyta</taxon>
        <taxon>Spermatophyta</taxon>
        <taxon>Magnoliopsida</taxon>
        <taxon>eudicotyledons</taxon>
        <taxon>Gunneridae</taxon>
        <taxon>Pentapetalae</taxon>
        <taxon>asterids</taxon>
        <taxon>lamiids</taxon>
        <taxon>Gentianales</taxon>
        <taxon>Rubiaceae</taxon>
        <taxon>Ixoroideae</taxon>
        <taxon>Gardenieae complex</taxon>
        <taxon>Bertiereae - Coffeeae clade</taxon>
        <taxon>Coffeeae</taxon>
        <taxon>Coffea</taxon>
    </lineage>
</organism>
<protein>
    <submittedName>
        <fullName evidence="2">Uncharacterized protein</fullName>
    </submittedName>
</protein>
<reference evidence="2" key="1">
    <citation type="submission" date="2025-08" db="UniProtKB">
        <authorList>
            <consortium name="RefSeq"/>
        </authorList>
    </citation>
    <scope>IDENTIFICATION</scope>
    <source>
        <tissue evidence="2">Leaves</tissue>
    </source>
</reference>
<dbReference type="Proteomes" id="UP001652660">
    <property type="component" value="Chromosome 6c"/>
</dbReference>
<proteinExistence type="predicted"/>
<dbReference type="RefSeq" id="XP_071907782.1">
    <property type="nucleotide sequence ID" value="XM_072051681.1"/>
</dbReference>
<dbReference type="GeneID" id="140008088"/>
<evidence type="ECO:0000313" key="1">
    <source>
        <dbReference type="Proteomes" id="UP001652660"/>
    </source>
</evidence>
<name>A0ABM4UKI7_COFAR</name>
<evidence type="ECO:0000313" key="2">
    <source>
        <dbReference type="RefSeq" id="XP_071907782.1"/>
    </source>
</evidence>